<feature type="chain" id="PRO_5017294097" evidence="1">
    <location>
        <begin position="21"/>
        <end position="58"/>
    </location>
</feature>
<dbReference type="AlphaFoldDB" id="A0A392R337"/>
<sequence>MNSTTTMMLIILLVAAAATSVPEEILVRPAAVALIAGSFATAMETLCNVLETPSAPLV</sequence>
<reference evidence="2 3" key="1">
    <citation type="journal article" date="2018" name="Front. Plant Sci.">
        <title>Red Clover (Trifolium pratense) and Zigzag Clover (T. medium) - A Picture of Genomic Similarities and Differences.</title>
        <authorList>
            <person name="Dluhosova J."/>
            <person name="Istvanek J."/>
            <person name="Nedelnik J."/>
            <person name="Repkova J."/>
        </authorList>
    </citation>
    <scope>NUCLEOTIDE SEQUENCE [LARGE SCALE GENOMIC DNA]</scope>
    <source>
        <strain evidence="3">cv. 10/8</strain>
        <tissue evidence="2">Leaf</tissue>
    </source>
</reference>
<dbReference type="Proteomes" id="UP000265520">
    <property type="component" value="Unassembled WGS sequence"/>
</dbReference>
<proteinExistence type="predicted"/>
<keyword evidence="1" id="KW-0732">Signal</keyword>
<protein>
    <submittedName>
        <fullName evidence="2">Uncharacterized protein</fullName>
    </submittedName>
</protein>
<evidence type="ECO:0000313" key="3">
    <source>
        <dbReference type="Proteomes" id="UP000265520"/>
    </source>
</evidence>
<accession>A0A392R337</accession>
<comment type="caution">
    <text evidence="2">The sequence shown here is derived from an EMBL/GenBank/DDBJ whole genome shotgun (WGS) entry which is preliminary data.</text>
</comment>
<organism evidence="2 3">
    <name type="scientific">Trifolium medium</name>
    <dbReference type="NCBI Taxonomy" id="97028"/>
    <lineage>
        <taxon>Eukaryota</taxon>
        <taxon>Viridiplantae</taxon>
        <taxon>Streptophyta</taxon>
        <taxon>Embryophyta</taxon>
        <taxon>Tracheophyta</taxon>
        <taxon>Spermatophyta</taxon>
        <taxon>Magnoliopsida</taxon>
        <taxon>eudicotyledons</taxon>
        <taxon>Gunneridae</taxon>
        <taxon>Pentapetalae</taxon>
        <taxon>rosids</taxon>
        <taxon>fabids</taxon>
        <taxon>Fabales</taxon>
        <taxon>Fabaceae</taxon>
        <taxon>Papilionoideae</taxon>
        <taxon>50 kb inversion clade</taxon>
        <taxon>NPAAA clade</taxon>
        <taxon>Hologalegina</taxon>
        <taxon>IRL clade</taxon>
        <taxon>Trifolieae</taxon>
        <taxon>Trifolium</taxon>
    </lineage>
</organism>
<feature type="signal peptide" evidence="1">
    <location>
        <begin position="1"/>
        <end position="20"/>
    </location>
</feature>
<evidence type="ECO:0000256" key="1">
    <source>
        <dbReference type="SAM" id="SignalP"/>
    </source>
</evidence>
<name>A0A392R337_9FABA</name>
<dbReference type="EMBL" id="LXQA010183808">
    <property type="protein sequence ID" value="MCI30991.1"/>
    <property type="molecule type" value="Genomic_DNA"/>
</dbReference>
<evidence type="ECO:0000313" key="2">
    <source>
        <dbReference type="EMBL" id="MCI30991.1"/>
    </source>
</evidence>
<keyword evidence="3" id="KW-1185">Reference proteome</keyword>